<feature type="domain" description="ABC transmembrane type-1" evidence="9">
    <location>
        <begin position="100"/>
        <end position="287"/>
    </location>
</feature>
<organism evidence="10 11">
    <name type="scientific">Streptomyces stelliscabiei</name>
    <dbReference type="NCBI Taxonomy" id="146820"/>
    <lineage>
        <taxon>Bacteria</taxon>
        <taxon>Bacillati</taxon>
        <taxon>Actinomycetota</taxon>
        <taxon>Actinomycetes</taxon>
        <taxon>Kitasatosporales</taxon>
        <taxon>Streptomycetaceae</taxon>
        <taxon>Streptomyces</taxon>
    </lineage>
</organism>
<reference evidence="10 11" key="1">
    <citation type="submission" date="2020-10" db="EMBL/GenBank/DDBJ databases">
        <title>Sequencing the genomes of 1000 actinobacteria strains.</title>
        <authorList>
            <person name="Klenk H.-P."/>
        </authorList>
    </citation>
    <scope>NUCLEOTIDE SEQUENCE [LARGE SCALE GENOMIC DNA]</scope>
    <source>
        <strain evidence="10 11">DSM 41803</strain>
    </source>
</reference>
<keyword evidence="6 7" id="KW-0472">Membrane</keyword>
<evidence type="ECO:0000256" key="4">
    <source>
        <dbReference type="ARBA" id="ARBA00022692"/>
    </source>
</evidence>
<dbReference type="InterPro" id="IPR000515">
    <property type="entry name" value="MetI-like"/>
</dbReference>
<keyword evidence="2 7" id="KW-0813">Transport</keyword>
<dbReference type="PANTHER" id="PTHR43744:SF8">
    <property type="entry name" value="SN-GLYCEROL-3-PHOSPHATE TRANSPORT SYSTEM PERMEASE PROTEIN UGPE"/>
    <property type="match status" value="1"/>
</dbReference>
<dbReference type="Pfam" id="PF00528">
    <property type="entry name" value="BPD_transp_1"/>
    <property type="match status" value="1"/>
</dbReference>
<dbReference type="PANTHER" id="PTHR43744">
    <property type="entry name" value="ABC TRANSPORTER PERMEASE PROTEIN MG189-RELATED-RELATED"/>
    <property type="match status" value="1"/>
</dbReference>
<feature type="region of interest" description="Disordered" evidence="8">
    <location>
        <begin position="1"/>
        <end position="26"/>
    </location>
</feature>
<dbReference type="RefSeq" id="WP_046919064.1">
    <property type="nucleotide sequence ID" value="NZ_JADBGF010000001.1"/>
</dbReference>
<evidence type="ECO:0000256" key="5">
    <source>
        <dbReference type="ARBA" id="ARBA00022989"/>
    </source>
</evidence>
<feature type="transmembrane region" description="Helical" evidence="7">
    <location>
        <begin position="135"/>
        <end position="159"/>
    </location>
</feature>
<comment type="caution">
    <text evidence="10">The sequence shown here is derived from an EMBL/GenBank/DDBJ whole genome shotgun (WGS) entry which is preliminary data.</text>
</comment>
<dbReference type="GO" id="GO:0005886">
    <property type="term" value="C:plasma membrane"/>
    <property type="evidence" value="ECO:0007669"/>
    <property type="project" value="UniProtKB-SubCell"/>
</dbReference>
<evidence type="ECO:0000256" key="8">
    <source>
        <dbReference type="SAM" id="MobiDB-lite"/>
    </source>
</evidence>
<evidence type="ECO:0000256" key="6">
    <source>
        <dbReference type="ARBA" id="ARBA00023136"/>
    </source>
</evidence>
<name>A0A8I0P5Q7_9ACTN</name>
<feature type="transmembrane region" description="Helical" evidence="7">
    <location>
        <begin position="96"/>
        <end position="123"/>
    </location>
</feature>
<dbReference type="OrthoDB" id="2063054at2"/>
<evidence type="ECO:0000313" key="11">
    <source>
        <dbReference type="Proteomes" id="UP000629287"/>
    </source>
</evidence>
<dbReference type="PROSITE" id="PS50928">
    <property type="entry name" value="ABC_TM1"/>
    <property type="match status" value="1"/>
</dbReference>
<keyword evidence="5 7" id="KW-1133">Transmembrane helix</keyword>
<dbReference type="EMBL" id="JADBGF010000001">
    <property type="protein sequence ID" value="MBE1600191.1"/>
    <property type="molecule type" value="Genomic_DNA"/>
</dbReference>
<dbReference type="CDD" id="cd06261">
    <property type="entry name" value="TM_PBP2"/>
    <property type="match status" value="1"/>
</dbReference>
<proteinExistence type="inferred from homology"/>
<feature type="transmembrane region" description="Helical" evidence="7">
    <location>
        <begin position="266"/>
        <end position="287"/>
    </location>
</feature>
<sequence length="302" mass="33284">MSTTTSTSLRTRTSTRAGTSAGAGPSRTGLRRFLDYAVLSVLAFVFTLPVLYLLLGSLKPSDEVLNGLSGFLPTHLSFDNYAAVLDSLNSDSTGHFWQFMGVSLLLAFVVVTGGLFVNSMAAYGLSRLRWRGREAVFTLVLLLMLVPFESVAVPLFYLFNDQRNTLFIQALPFIANAFSVYQFHTFFRSIPPSIEEAARLDGAGPWRTFFAIIVPMSKPAFASVAILTFLTQWGSFLWPVLMVSDPSVRPLPLEMSVFQGQQPPDWGQILAFGVLLVLPVLIVFAFFQRWFVQGVANSAVKG</sequence>
<feature type="transmembrane region" description="Helical" evidence="7">
    <location>
        <begin position="165"/>
        <end position="183"/>
    </location>
</feature>
<keyword evidence="4 7" id="KW-0812">Transmembrane</keyword>
<dbReference type="Gene3D" id="1.10.3720.10">
    <property type="entry name" value="MetI-like"/>
    <property type="match status" value="1"/>
</dbReference>
<dbReference type="InterPro" id="IPR035906">
    <property type="entry name" value="MetI-like_sf"/>
</dbReference>
<gene>
    <name evidence="10" type="ORF">H4687_006320</name>
</gene>
<dbReference type="AlphaFoldDB" id="A0A8I0P5Q7"/>
<keyword evidence="11" id="KW-1185">Reference proteome</keyword>
<evidence type="ECO:0000313" key="10">
    <source>
        <dbReference type="EMBL" id="MBE1600191.1"/>
    </source>
</evidence>
<comment type="subcellular location">
    <subcellularLocation>
        <location evidence="1 7">Cell membrane</location>
        <topology evidence="1 7">Multi-pass membrane protein</topology>
    </subcellularLocation>
</comment>
<comment type="similarity">
    <text evidence="7">Belongs to the binding-protein-dependent transport system permease family.</text>
</comment>
<evidence type="ECO:0000259" key="9">
    <source>
        <dbReference type="PROSITE" id="PS50928"/>
    </source>
</evidence>
<evidence type="ECO:0000256" key="1">
    <source>
        <dbReference type="ARBA" id="ARBA00004651"/>
    </source>
</evidence>
<dbReference type="Proteomes" id="UP000629287">
    <property type="component" value="Unassembled WGS sequence"/>
</dbReference>
<evidence type="ECO:0000256" key="2">
    <source>
        <dbReference type="ARBA" id="ARBA00022448"/>
    </source>
</evidence>
<keyword evidence="10" id="KW-0762">Sugar transport</keyword>
<dbReference type="GO" id="GO:0055085">
    <property type="term" value="P:transmembrane transport"/>
    <property type="evidence" value="ECO:0007669"/>
    <property type="project" value="InterPro"/>
</dbReference>
<dbReference type="GeneID" id="86830842"/>
<evidence type="ECO:0000256" key="7">
    <source>
        <dbReference type="RuleBase" id="RU363032"/>
    </source>
</evidence>
<accession>A0A8I0P5Q7</accession>
<keyword evidence="3" id="KW-1003">Cell membrane</keyword>
<feature type="transmembrane region" description="Helical" evidence="7">
    <location>
        <begin position="33"/>
        <end position="55"/>
    </location>
</feature>
<protein>
    <submittedName>
        <fullName evidence="10">Multiple sugar transport system permease protein</fullName>
    </submittedName>
</protein>
<dbReference type="SUPFAM" id="SSF161098">
    <property type="entry name" value="MetI-like"/>
    <property type="match status" value="1"/>
</dbReference>
<evidence type="ECO:0000256" key="3">
    <source>
        <dbReference type="ARBA" id="ARBA00022475"/>
    </source>
</evidence>